<evidence type="ECO:0000313" key="3">
    <source>
        <dbReference type="EMBL" id="EDM73991.1"/>
    </source>
</evidence>
<dbReference type="SUPFAM" id="SSF52540">
    <property type="entry name" value="P-loop containing nucleoside triphosphate hydrolases"/>
    <property type="match status" value="1"/>
</dbReference>
<sequence length="1046" mass="112493">GLRGALEGARALGSEGVLEGAEVALAQARGRSRAAIDAKATLERITALGAEVEEAAAALERARGWRARVGEDLDALALDLCLGVPQLWAAPSPLAKPDAGPSWGASYLVRPRLQVAAHYEPAPDLFVHDRELGTVGLVYTVEVGGASGVGVEELRPLLRDLVERATYLRHLLLSDRSGGGADVDSATVELVVAPVLAFDCVEPALEALGHALRHLSRTTDCLHAVGINLLTLVPGAGGGGSWTGLGPAALRRAFAWLLPDTRRWFEAPGNVAAGGGRLESVELEDYRLPGLRRFVLDPRARLHLLHGHNGSGKSSLVEALELMLTGSIERLAGVDDYAGVIRNRWAPKHRHASVELRCSGGVHRFSFADGARPPKDIAGRSAVELAASFRLDQTVMDRLVRTSDADRAAELLAAFFAEDTRARERWRQAVHAAEVAVAHLPARVRRWLGSRRRERQDLHEVLVDALASLDAGQVDPSLLDAVLPVPLAELRVLHGQVPEFAEVEATLGRQGHVGLDGSELETLQLGLERLRAGLVANLAVLEEAQRSLEQLAGWWKEERGAARPQGLHERGAAARAIDGWLELSALVELGEQQLRILDTLSAARESGWSGEALAQANSAEGLLRSLSETPEGVREDLRQGLRTWTHARDRLALELRRAGGPGAGEAAVEDARGSAGEAAAVRPTPAVRMHLDAEAFAALDQLGWWWRPDEPSPGLGERIREALVEARAAQVEDRAEQAPRFAGVEIGAPGWTEPMREAAARMLDSLRAVREAEDERPSLAGLVEPSGAEAPETSEAVGPGLTAVVDRVCQARALALEAHAVGVELNESFVARLAAADEDARGLIDALNELMALFTPARWAYEDVNLRLVDEGDTPRLHFETGSETDSETDSETGAETGSEARAPRRARAELRLNTAQLNAFTLALFLLCAPRVRNPLGLLVLDDPLQNMDELTVTCLARGLSKFLAVLPEPWSLLMLFHGESDLIRFREEVECGVYFLPWLSPTARGSDQTIAVDALASRLGLPGQSLRALIRLVEADGFTSADRG</sequence>
<keyword evidence="4" id="KW-1185">Reference proteome</keyword>
<accession>A6GJH6</accession>
<dbReference type="InterPro" id="IPR027417">
    <property type="entry name" value="P-loop_NTPase"/>
</dbReference>
<organism evidence="3 4">
    <name type="scientific">Plesiocystis pacifica SIR-1</name>
    <dbReference type="NCBI Taxonomy" id="391625"/>
    <lineage>
        <taxon>Bacteria</taxon>
        <taxon>Pseudomonadati</taxon>
        <taxon>Myxococcota</taxon>
        <taxon>Polyangia</taxon>
        <taxon>Nannocystales</taxon>
        <taxon>Nannocystaceae</taxon>
        <taxon>Plesiocystis</taxon>
    </lineage>
</organism>
<evidence type="ECO:0000259" key="2">
    <source>
        <dbReference type="Pfam" id="PF13476"/>
    </source>
</evidence>
<feature type="domain" description="Rad50/SbcC-type AAA" evidence="2">
    <location>
        <begin position="293"/>
        <end position="333"/>
    </location>
</feature>
<dbReference type="AlphaFoldDB" id="A6GJH6"/>
<dbReference type="Pfam" id="PF13476">
    <property type="entry name" value="AAA_23"/>
    <property type="match status" value="1"/>
</dbReference>
<gene>
    <name evidence="3" type="ORF">PPSIR1_14490</name>
</gene>
<dbReference type="InterPro" id="IPR038729">
    <property type="entry name" value="Rad50/SbcC_AAA"/>
</dbReference>
<evidence type="ECO:0000256" key="1">
    <source>
        <dbReference type="SAM" id="MobiDB-lite"/>
    </source>
</evidence>
<proteinExistence type="predicted"/>
<evidence type="ECO:0000313" key="4">
    <source>
        <dbReference type="Proteomes" id="UP000005801"/>
    </source>
</evidence>
<comment type="caution">
    <text evidence="3">The sequence shown here is derived from an EMBL/GenBank/DDBJ whole genome shotgun (WGS) entry which is preliminary data.</text>
</comment>
<dbReference type="OrthoDB" id="9795626at2"/>
<feature type="compositionally biased region" description="Acidic residues" evidence="1">
    <location>
        <begin position="883"/>
        <end position="893"/>
    </location>
</feature>
<dbReference type="Gene3D" id="3.40.50.300">
    <property type="entry name" value="P-loop containing nucleotide triphosphate hydrolases"/>
    <property type="match status" value="1"/>
</dbReference>
<feature type="region of interest" description="Disordered" evidence="1">
    <location>
        <begin position="875"/>
        <end position="905"/>
    </location>
</feature>
<name>A6GJH6_9BACT</name>
<protein>
    <recommendedName>
        <fullName evidence="2">Rad50/SbcC-type AAA domain-containing protein</fullName>
    </recommendedName>
</protein>
<feature type="non-terminal residue" evidence="3">
    <location>
        <position position="1"/>
    </location>
</feature>
<dbReference type="Proteomes" id="UP000005801">
    <property type="component" value="Unassembled WGS sequence"/>
</dbReference>
<feature type="region of interest" description="Disordered" evidence="1">
    <location>
        <begin position="776"/>
        <end position="795"/>
    </location>
</feature>
<reference evidence="3 4" key="1">
    <citation type="submission" date="2007-06" db="EMBL/GenBank/DDBJ databases">
        <authorList>
            <person name="Shimkets L."/>
            <person name="Ferriera S."/>
            <person name="Johnson J."/>
            <person name="Kravitz S."/>
            <person name="Beeson K."/>
            <person name="Sutton G."/>
            <person name="Rogers Y.-H."/>
            <person name="Friedman R."/>
            <person name="Frazier M."/>
            <person name="Venter J.C."/>
        </authorList>
    </citation>
    <scope>NUCLEOTIDE SEQUENCE [LARGE SCALE GENOMIC DNA]</scope>
    <source>
        <strain evidence="3 4">SIR-1</strain>
    </source>
</reference>
<dbReference type="GO" id="GO:0006302">
    <property type="term" value="P:double-strand break repair"/>
    <property type="evidence" value="ECO:0007669"/>
    <property type="project" value="InterPro"/>
</dbReference>
<dbReference type="EMBL" id="ABCS01000157">
    <property type="protein sequence ID" value="EDM73991.1"/>
    <property type="molecule type" value="Genomic_DNA"/>
</dbReference>
<dbReference type="RefSeq" id="WP_006976862.1">
    <property type="nucleotide sequence ID" value="NZ_ABCS01000157.1"/>
</dbReference>
<dbReference type="GO" id="GO:0016887">
    <property type="term" value="F:ATP hydrolysis activity"/>
    <property type="evidence" value="ECO:0007669"/>
    <property type="project" value="InterPro"/>
</dbReference>